<name>A0ABP0GT70_CLALP</name>
<reference evidence="8 9" key="1">
    <citation type="submission" date="2024-02" db="EMBL/GenBank/DDBJ databases">
        <authorList>
            <person name="Daric V."/>
            <person name="Darras S."/>
        </authorList>
    </citation>
    <scope>NUCLEOTIDE SEQUENCE [LARGE SCALE GENOMIC DNA]</scope>
</reference>
<evidence type="ECO:0000256" key="2">
    <source>
        <dbReference type="ARBA" id="ARBA00004234"/>
    </source>
</evidence>
<evidence type="ECO:0000313" key="9">
    <source>
        <dbReference type="Proteomes" id="UP001642483"/>
    </source>
</evidence>
<comment type="similarity">
    <text evidence="3 7">Belongs to the PRA1 family.</text>
</comment>
<protein>
    <recommendedName>
        <fullName evidence="7">PRA1 family protein</fullName>
    </recommendedName>
</protein>
<comment type="subcellular location">
    <subcellularLocation>
        <location evidence="2">Cytoplasmic vesicle</location>
        <location evidence="2">Secretory vesicle</location>
        <location evidence="2">Synaptic vesicle</location>
    </subcellularLocation>
    <subcellularLocation>
        <location evidence="1 7">Membrane</location>
        <topology evidence="1 7">Multi-pass membrane protein</topology>
    </subcellularLocation>
</comment>
<evidence type="ECO:0000256" key="3">
    <source>
        <dbReference type="ARBA" id="ARBA00006483"/>
    </source>
</evidence>
<accession>A0ABP0GT70</accession>
<keyword evidence="9" id="KW-1185">Reference proteome</keyword>
<evidence type="ECO:0000256" key="6">
    <source>
        <dbReference type="ARBA" id="ARBA00023136"/>
    </source>
</evidence>
<keyword evidence="4 7" id="KW-0812">Transmembrane</keyword>
<evidence type="ECO:0000313" key="8">
    <source>
        <dbReference type="EMBL" id="CAK8694248.1"/>
    </source>
</evidence>
<dbReference type="PANTHER" id="PTHR19317">
    <property type="entry name" value="PRENYLATED RAB ACCEPTOR 1-RELATED"/>
    <property type="match status" value="1"/>
</dbReference>
<feature type="transmembrane region" description="Helical" evidence="7">
    <location>
        <begin position="129"/>
        <end position="160"/>
    </location>
</feature>
<dbReference type="Proteomes" id="UP001642483">
    <property type="component" value="Unassembled WGS sequence"/>
</dbReference>
<evidence type="ECO:0000256" key="4">
    <source>
        <dbReference type="ARBA" id="ARBA00022692"/>
    </source>
</evidence>
<organism evidence="8 9">
    <name type="scientific">Clavelina lepadiformis</name>
    <name type="common">Light-bulb sea squirt</name>
    <name type="synonym">Ascidia lepadiformis</name>
    <dbReference type="NCBI Taxonomy" id="159417"/>
    <lineage>
        <taxon>Eukaryota</taxon>
        <taxon>Metazoa</taxon>
        <taxon>Chordata</taxon>
        <taxon>Tunicata</taxon>
        <taxon>Ascidiacea</taxon>
        <taxon>Aplousobranchia</taxon>
        <taxon>Clavelinidae</taxon>
        <taxon>Clavelina</taxon>
    </lineage>
</organism>
<evidence type="ECO:0000256" key="7">
    <source>
        <dbReference type="RuleBase" id="RU363107"/>
    </source>
</evidence>
<proteinExistence type="inferred from homology"/>
<feature type="transmembrane region" description="Helical" evidence="7">
    <location>
        <begin position="75"/>
        <end position="108"/>
    </location>
</feature>
<dbReference type="InterPro" id="IPR004895">
    <property type="entry name" value="Prenylated_rab_accept_PRA1"/>
</dbReference>
<sequence>MSKSDTFLEFGAENTSASSKMKISAPAAKEWISKRTQSVRPWSDFINTNNFRKPKGVSQWTKRTVKNIEHYQTNYIFVFTGLIIYCVLTSPLLLIAIAVFLAACYVISSRNEQSNLKIFGKEITHAQQYGVAACLSFPLFFVAGAGAAVFWVLGVSFFLIGLHASFHTSPEEGTAEDEEPFMETV</sequence>
<dbReference type="PANTHER" id="PTHR19317:SF0">
    <property type="entry name" value="PRENYLATED RAB ACCEPTOR PROTEIN 1"/>
    <property type="match status" value="1"/>
</dbReference>
<dbReference type="EMBL" id="CAWYQH010000141">
    <property type="protein sequence ID" value="CAK8694248.1"/>
    <property type="molecule type" value="Genomic_DNA"/>
</dbReference>
<comment type="caution">
    <text evidence="8">The sequence shown here is derived from an EMBL/GenBank/DDBJ whole genome shotgun (WGS) entry which is preliminary data.</text>
</comment>
<dbReference type="Pfam" id="PF03208">
    <property type="entry name" value="PRA1"/>
    <property type="match status" value="1"/>
</dbReference>
<evidence type="ECO:0000256" key="1">
    <source>
        <dbReference type="ARBA" id="ARBA00004141"/>
    </source>
</evidence>
<evidence type="ECO:0000256" key="5">
    <source>
        <dbReference type="ARBA" id="ARBA00022989"/>
    </source>
</evidence>
<keyword evidence="5 7" id="KW-1133">Transmembrane helix</keyword>
<gene>
    <name evidence="8" type="ORF">CVLEPA_LOCUS27632</name>
</gene>
<keyword evidence="6 7" id="KW-0472">Membrane</keyword>